<feature type="binding site" evidence="13 14">
    <location>
        <position position="74"/>
    </location>
    <ligand>
        <name>[4Fe-4S] cluster</name>
        <dbReference type="ChEBI" id="CHEBI:49883"/>
        <note>4Fe-4S-S-AdoMet</note>
    </ligand>
</feature>
<dbReference type="Proteomes" id="UP000006764">
    <property type="component" value="Chromosome"/>
</dbReference>
<sequence length="375" mass="42044">MNADVTTLPTTSANAPVRHDWARDEIQALFDLPFNDLLFRAGTVHRQFFDPNAVQVSTLLSIKTGACPEDCKYCSQSGHYNTELEKEKLLEVQKVIAEARQAKEKGASRFCMGAAWRSPRGKDMPYVLEMVRQVKSLGMETCMTLGMLDKEQAEALAEAGLDYYNHNLDTSPEYYGKVITTRTYDHRLNTLANVRDAGMKICCGGIIGMGEGRQDRVGLLQQLANLPQHPESVPINMLVKIEGTPLAEVDDLDPFEFVRTIAVARILMPQSFVRLSAGRQEMNDQTQALCFMAGANSIFYGERLLTTDNPEADHDRELFRRLGIHPMELNAGDYSDEAAEDALQRQIAEQEAEEQGLFYDAMSKRAPKRVLDKRA</sequence>
<comment type="pathway">
    <text evidence="1 13">Cofactor biosynthesis; biotin biosynthesis; biotin from 7,8-diaminononanoate: step 2/2.</text>
</comment>
<evidence type="ECO:0000256" key="4">
    <source>
        <dbReference type="ARBA" id="ARBA00022485"/>
    </source>
</evidence>
<dbReference type="InterPro" id="IPR010722">
    <property type="entry name" value="BATS_dom"/>
</dbReference>
<dbReference type="FunFam" id="3.20.20.70:FF:000011">
    <property type="entry name" value="Biotin synthase"/>
    <property type="match status" value="1"/>
</dbReference>
<protein>
    <recommendedName>
        <fullName evidence="3 13">Biotin synthase</fullName>
        <ecNumber evidence="3 13">2.8.1.6</ecNumber>
    </recommendedName>
</protein>
<evidence type="ECO:0000256" key="7">
    <source>
        <dbReference type="ARBA" id="ARBA00022714"/>
    </source>
</evidence>
<dbReference type="SMART" id="SM00729">
    <property type="entry name" value="Elp3"/>
    <property type="match status" value="1"/>
</dbReference>
<dbReference type="SFLD" id="SFLDG01278">
    <property type="entry name" value="biotin_synthase_like"/>
    <property type="match status" value="1"/>
</dbReference>
<dbReference type="InterPro" id="IPR058240">
    <property type="entry name" value="rSAM_sf"/>
</dbReference>
<dbReference type="Pfam" id="PF04055">
    <property type="entry name" value="Radical_SAM"/>
    <property type="match status" value="1"/>
</dbReference>
<evidence type="ECO:0000256" key="13">
    <source>
        <dbReference type="HAMAP-Rule" id="MF_01694"/>
    </source>
</evidence>
<dbReference type="CDD" id="cd01335">
    <property type="entry name" value="Radical_SAM"/>
    <property type="match status" value="1"/>
</dbReference>
<evidence type="ECO:0000256" key="2">
    <source>
        <dbReference type="ARBA" id="ARBA00010765"/>
    </source>
</evidence>
<evidence type="ECO:0000256" key="9">
    <source>
        <dbReference type="ARBA" id="ARBA00022756"/>
    </source>
</evidence>
<dbReference type="OrthoDB" id="9786826at2"/>
<keyword evidence="4 13" id="KW-0004">4Fe-4S</keyword>
<dbReference type="KEGG" id="apac:S7S_01790"/>
<feature type="binding site" evidence="13 14">
    <location>
        <position position="202"/>
    </location>
    <ligand>
        <name>[2Fe-2S] cluster</name>
        <dbReference type="ChEBI" id="CHEBI:190135"/>
    </ligand>
</feature>
<dbReference type="Pfam" id="PF06968">
    <property type="entry name" value="BATS"/>
    <property type="match status" value="1"/>
</dbReference>
<keyword evidence="11 13" id="KW-0411">Iron-sulfur</keyword>
<dbReference type="InterPro" id="IPR006638">
    <property type="entry name" value="Elp3/MiaA/NifB-like_rSAM"/>
</dbReference>
<feature type="binding site" evidence="13 14">
    <location>
        <position position="274"/>
    </location>
    <ligand>
        <name>[2Fe-2S] cluster</name>
        <dbReference type="ChEBI" id="CHEBI:190135"/>
    </ligand>
</feature>
<dbReference type="GO" id="GO:0051537">
    <property type="term" value="F:2 iron, 2 sulfur cluster binding"/>
    <property type="evidence" value="ECO:0007669"/>
    <property type="project" value="UniProtKB-KW"/>
</dbReference>
<dbReference type="InterPro" id="IPR002684">
    <property type="entry name" value="Biotin_synth/BioAB"/>
</dbReference>
<dbReference type="InterPro" id="IPR007197">
    <property type="entry name" value="rSAM"/>
</dbReference>
<dbReference type="EC" id="2.8.1.6" evidence="3 13"/>
<dbReference type="PANTHER" id="PTHR22976">
    <property type="entry name" value="BIOTIN SYNTHASE"/>
    <property type="match status" value="1"/>
</dbReference>
<dbReference type="SFLD" id="SFLDF00272">
    <property type="entry name" value="biotin_synthase"/>
    <property type="match status" value="1"/>
</dbReference>
<dbReference type="AlphaFoldDB" id="A0A0B4XK31"/>
<evidence type="ECO:0000256" key="8">
    <source>
        <dbReference type="ARBA" id="ARBA00022723"/>
    </source>
</evidence>
<comment type="catalytic activity">
    <reaction evidence="12 13">
        <text>(4R,5S)-dethiobiotin + (sulfur carrier)-SH + 2 reduced [2Fe-2S]-[ferredoxin] + 2 S-adenosyl-L-methionine = (sulfur carrier)-H + biotin + 2 5'-deoxyadenosine + 2 L-methionine + 2 oxidized [2Fe-2S]-[ferredoxin]</text>
        <dbReference type="Rhea" id="RHEA:22060"/>
        <dbReference type="Rhea" id="RHEA-COMP:10000"/>
        <dbReference type="Rhea" id="RHEA-COMP:10001"/>
        <dbReference type="Rhea" id="RHEA-COMP:14737"/>
        <dbReference type="Rhea" id="RHEA-COMP:14739"/>
        <dbReference type="ChEBI" id="CHEBI:17319"/>
        <dbReference type="ChEBI" id="CHEBI:29917"/>
        <dbReference type="ChEBI" id="CHEBI:33737"/>
        <dbReference type="ChEBI" id="CHEBI:33738"/>
        <dbReference type="ChEBI" id="CHEBI:57586"/>
        <dbReference type="ChEBI" id="CHEBI:57844"/>
        <dbReference type="ChEBI" id="CHEBI:59789"/>
        <dbReference type="ChEBI" id="CHEBI:64428"/>
        <dbReference type="ChEBI" id="CHEBI:149473"/>
        <dbReference type="EC" id="2.8.1.6"/>
    </reaction>
</comment>
<dbReference type="PROSITE" id="PS51918">
    <property type="entry name" value="RADICAL_SAM"/>
    <property type="match status" value="1"/>
</dbReference>
<comment type="function">
    <text evidence="13">Catalyzes the conversion of dethiobiotin (DTB) to biotin by the insertion of a sulfur atom into dethiobiotin via a radical-based mechanism.</text>
</comment>
<dbReference type="EMBL" id="CP004387">
    <property type="protein sequence ID" value="AJD46782.1"/>
    <property type="molecule type" value="Genomic_DNA"/>
</dbReference>
<dbReference type="InterPro" id="IPR013785">
    <property type="entry name" value="Aldolase_TIM"/>
</dbReference>
<comment type="subunit">
    <text evidence="13">Homodimer.</text>
</comment>
<evidence type="ECO:0000313" key="16">
    <source>
        <dbReference type="EMBL" id="AJD46782.1"/>
    </source>
</evidence>
<evidence type="ECO:0000256" key="14">
    <source>
        <dbReference type="PIRSR" id="PIRSR001619-1"/>
    </source>
</evidence>
<dbReference type="SMART" id="SM00876">
    <property type="entry name" value="BATS"/>
    <property type="match status" value="1"/>
</dbReference>
<keyword evidence="7 13" id="KW-0001">2Fe-2S</keyword>
<name>A0A0B4XK31_9GAMM</name>
<accession>A0A0B4XK31</accession>
<dbReference type="GO" id="GO:0005506">
    <property type="term" value="F:iron ion binding"/>
    <property type="evidence" value="ECO:0007669"/>
    <property type="project" value="UniProtKB-UniRule"/>
</dbReference>
<evidence type="ECO:0000256" key="6">
    <source>
        <dbReference type="ARBA" id="ARBA00022691"/>
    </source>
</evidence>
<keyword evidence="6 13" id="KW-0949">S-adenosyl-L-methionine</keyword>
<feature type="binding site" evidence="13 14">
    <location>
        <position position="142"/>
    </location>
    <ligand>
        <name>[2Fe-2S] cluster</name>
        <dbReference type="ChEBI" id="CHEBI:190135"/>
    </ligand>
</feature>
<dbReference type="PIRSF" id="PIRSF001619">
    <property type="entry name" value="Biotin_synth"/>
    <property type="match status" value="1"/>
</dbReference>
<keyword evidence="8 13" id="KW-0479">Metal-binding</keyword>
<evidence type="ECO:0000313" key="17">
    <source>
        <dbReference type="Proteomes" id="UP000006764"/>
    </source>
</evidence>
<evidence type="ECO:0000256" key="12">
    <source>
        <dbReference type="ARBA" id="ARBA00051157"/>
    </source>
</evidence>
<feature type="binding site" evidence="13 14">
    <location>
        <position position="71"/>
    </location>
    <ligand>
        <name>[4Fe-4S] cluster</name>
        <dbReference type="ChEBI" id="CHEBI:49883"/>
        <note>4Fe-4S-S-AdoMet</note>
    </ligand>
</feature>
<keyword evidence="9 13" id="KW-0093">Biotin biosynthesis</keyword>
<feature type="binding site" evidence="13 14">
    <location>
        <position position="67"/>
    </location>
    <ligand>
        <name>[4Fe-4S] cluster</name>
        <dbReference type="ChEBI" id="CHEBI:49883"/>
        <note>4Fe-4S-S-AdoMet</note>
    </ligand>
</feature>
<dbReference type="SFLD" id="SFLDG01060">
    <property type="entry name" value="BATS_domain_containing"/>
    <property type="match status" value="1"/>
</dbReference>
<evidence type="ECO:0000259" key="15">
    <source>
        <dbReference type="PROSITE" id="PS51918"/>
    </source>
</evidence>
<reference evidence="16 17" key="1">
    <citation type="journal article" date="2012" name="J. Bacteriol.">
        <title>Genome sequence of an alkane-degrading bacterium, Alcanivorax pacificus type strain W11-5, isolated from deep sea sediment.</title>
        <authorList>
            <person name="Lai Q."/>
            <person name="Shao Z."/>
        </authorList>
    </citation>
    <scope>NUCLEOTIDE SEQUENCE [LARGE SCALE GENOMIC DNA]</scope>
    <source>
        <strain evidence="16 17">W11-5</strain>
    </source>
</reference>
<gene>
    <name evidence="13" type="primary">bioB</name>
    <name evidence="16" type="ORF">S7S_01790</name>
</gene>
<dbReference type="UniPathway" id="UPA00078">
    <property type="reaction ID" value="UER00162"/>
</dbReference>
<comment type="cofactor">
    <cofactor evidence="13">
        <name>[2Fe-2S] cluster</name>
        <dbReference type="ChEBI" id="CHEBI:190135"/>
    </cofactor>
    <text evidence="13">Binds 1 [2Fe-2S] cluster. The cluster is coordinated with 3 cysteines and 1 arginine.</text>
</comment>
<dbReference type="GO" id="GO:0009102">
    <property type="term" value="P:biotin biosynthetic process"/>
    <property type="evidence" value="ECO:0007669"/>
    <property type="project" value="UniProtKB-UniRule"/>
</dbReference>
<comment type="cofactor">
    <cofactor evidence="13 14">
        <name>[4Fe-4S] cluster</name>
        <dbReference type="ChEBI" id="CHEBI:49883"/>
    </cofactor>
    <text evidence="13 14">Binds 1 [4Fe-4S] cluster. The cluster is coordinated with 3 cysteines and an exchangeable S-adenosyl-L-methionine.</text>
</comment>
<feature type="binding site" evidence="13 14">
    <location>
        <position position="111"/>
    </location>
    <ligand>
        <name>[2Fe-2S] cluster</name>
        <dbReference type="ChEBI" id="CHEBI:190135"/>
    </ligand>
</feature>
<dbReference type="HOGENOM" id="CLU_033172_1_2_6"/>
<dbReference type="SUPFAM" id="SSF102114">
    <property type="entry name" value="Radical SAM enzymes"/>
    <property type="match status" value="1"/>
</dbReference>
<evidence type="ECO:0000256" key="3">
    <source>
        <dbReference type="ARBA" id="ARBA00012236"/>
    </source>
</evidence>
<evidence type="ECO:0000256" key="1">
    <source>
        <dbReference type="ARBA" id="ARBA00004942"/>
    </source>
</evidence>
<dbReference type="RefSeq" id="WP_041025878.1">
    <property type="nucleotide sequence ID" value="NZ_CP004387.1"/>
</dbReference>
<evidence type="ECO:0000256" key="10">
    <source>
        <dbReference type="ARBA" id="ARBA00023004"/>
    </source>
</evidence>
<keyword evidence="10 13" id="KW-0408">Iron</keyword>
<dbReference type="Gene3D" id="3.20.20.70">
    <property type="entry name" value="Aldolase class I"/>
    <property type="match status" value="1"/>
</dbReference>
<keyword evidence="5 13" id="KW-0808">Transferase</keyword>
<comment type="cofactor">
    <cofactor evidence="14">
        <name>[2Fe-2S] cluster</name>
        <dbReference type="ChEBI" id="CHEBI:190135"/>
    </cofactor>
    <text evidence="14">Binds 1 [2Fe-2S] cluster. The cluster is coordinated with 3 cysteines and 1 arginine.</text>
</comment>
<dbReference type="SFLD" id="SFLDS00029">
    <property type="entry name" value="Radical_SAM"/>
    <property type="match status" value="1"/>
</dbReference>
<feature type="domain" description="Radical SAM core" evidence="15">
    <location>
        <begin position="52"/>
        <end position="279"/>
    </location>
</feature>
<dbReference type="GO" id="GO:0004076">
    <property type="term" value="F:biotin synthase activity"/>
    <property type="evidence" value="ECO:0007669"/>
    <property type="project" value="UniProtKB-UniRule"/>
</dbReference>
<keyword evidence="17" id="KW-1185">Reference proteome</keyword>
<evidence type="ECO:0000256" key="11">
    <source>
        <dbReference type="ARBA" id="ARBA00023014"/>
    </source>
</evidence>
<proteinExistence type="inferred from homology"/>
<organism evidence="16 17">
    <name type="scientific">Isoalcanivorax pacificus W11-5</name>
    <dbReference type="NCBI Taxonomy" id="391936"/>
    <lineage>
        <taxon>Bacteria</taxon>
        <taxon>Pseudomonadati</taxon>
        <taxon>Pseudomonadota</taxon>
        <taxon>Gammaproteobacteria</taxon>
        <taxon>Oceanospirillales</taxon>
        <taxon>Alcanivoracaceae</taxon>
        <taxon>Isoalcanivorax</taxon>
    </lineage>
</organism>
<dbReference type="NCBIfam" id="TIGR00433">
    <property type="entry name" value="bioB"/>
    <property type="match status" value="1"/>
</dbReference>
<dbReference type="PANTHER" id="PTHR22976:SF2">
    <property type="entry name" value="BIOTIN SYNTHASE, MITOCHONDRIAL"/>
    <property type="match status" value="1"/>
</dbReference>
<evidence type="ECO:0000256" key="5">
    <source>
        <dbReference type="ARBA" id="ARBA00022679"/>
    </source>
</evidence>
<comment type="similarity">
    <text evidence="2 13">Belongs to the radical SAM superfamily. Biotin synthase family.</text>
</comment>
<dbReference type="InterPro" id="IPR024177">
    <property type="entry name" value="Biotin_synthase"/>
</dbReference>
<dbReference type="HAMAP" id="MF_01694">
    <property type="entry name" value="BioB"/>
    <property type="match status" value="1"/>
</dbReference>
<dbReference type="GO" id="GO:0051539">
    <property type="term" value="F:4 iron, 4 sulfur cluster binding"/>
    <property type="evidence" value="ECO:0007669"/>
    <property type="project" value="UniProtKB-KW"/>
</dbReference>
<dbReference type="STRING" id="391936.S7S_01790"/>